<dbReference type="Gene3D" id="3.90.640.10">
    <property type="entry name" value="Actin, Chain A, domain 4"/>
    <property type="match status" value="1"/>
</dbReference>
<protein>
    <submittedName>
        <fullName evidence="2">Uncharacterized protein</fullName>
    </submittedName>
</protein>
<dbReference type="Gene3D" id="3.30.420.40">
    <property type="match status" value="2"/>
</dbReference>
<evidence type="ECO:0000256" key="1">
    <source>
        <dbReference type="SAM" id="MobiDB-lite"/>
    </source>
</evidence>
<feature type="compositionally biased region" description="Acidic residues" evidence="1">
    <location>
        <begin position="147"/>
        <end position="163"/>
    </location>
</feature>
<dbReference type="SUPFAM" id="SSF53067">
    <property type="entry name" value="Actin-like ATPase domain"/>
    <property type="match status" value="1"/>
</dbReference>
<name>A0A4Q4Q6L9_9PLEO</name>
<keyword evidence="3" id="KW-1185">Reference proteome</keyword>
<proteinExistence type="predicted"/>
<evidence type="ECO:0000313" key="3">
    <source>
        <dbReference type="Proteomes" id="UP000293823"/>
    </source>
</evidence>
<dbReference type="PANTHER" id="PTHR42749">
    <property type="entry name" value="CELL SHAPE-DETERMINING PROTEIN MREB"/>
    <property type="match status" value="1"/>
</dbReference>
<evidence type="ECO:0000313" key="2">
    <source>
        <dbReference type="EMBL" id="RYO35182.1"/>
    </source>
</evidence>
<dbReference type="EMBL" id="PEJP01000071">
    <property type="protein sequence ID" value="RYO35182.1"/>
    <property type="molecule type" value="Genomic_DNA"/>
</dbReference>
<gene>
    <name evidence="2" type="ORF">AA0113_g11568</name>
</gene>
<organism evidence="2 3">
    <name type="scientific">Alternaria arborescens</name>
    <dbReference type="NCBI Taxonomy" id="156630"/>
    <lineage>
        <taxon>Eukaryota</taxon>
        <taxon>Fungi</taxon>
        <taxon>Dikarya</taxon>
        <taxon>Ascomycota</taxon>
        <taxon>Pezizomycotina</taxon>
        <taxon>Dothideomycetes</taxon>
        <taxon>Pleosporomycetidae</taxon>
        <taxon>Pleosporales</taxon>
        <taxon>Pleosporineae</taxon>
        <taxon>Pleosporaceae</taxon>
        <taxon>Alternaria</taxon>
        <taxon>Alternaria sect. Alternaria</taxon>
    </lineage>
</organism>
<dbReference type="OrthoDB" id="2963168at2759"/>
<dbReference type="CDD" id="cd10170">
    <property type="entry name" value="ASKHA_NBD_HSP70"/>
    <property type="match status" value="1"/>
</dbReference>
<sequence length="774" mass="87315">MTPSTRSSAVKYGHIDLGSEFFFENMDQDSDVEMTIEEDDLITTNVPSMDHGRLSNVYEDRMIIAIDFGTTFSSVAYTVIPRGASPENVDISHVRCIGNYPGYEPPPGKLDFREDVPTELWYDHGRTGSGGQRFANTSDDDHQSCVSDDEVSSSDDDESEDEESRLQFEDSNGIEDLAKTQTRSTGPSKAKQYWGYEVQQKLNVLNAPLDEARPLTRIKLNLVSKSATDHIRDELRSTLTALRKRGIIDKDTDIYRHYLTHLLNHTKEQLLSSHELQQNMLIEFVLCVPAKWPVTACRVMQTALEEAVKEVGLSKNAEDDVCNLFMISEPEAAAECILAEAGCRLYSNETAVILDAGGGTVDAVTYRCVNSDPVRLAEEVIAPDSQLLGASFINERFEQKLLQKLANEKYLVNDVHNPKTLRSIVGIRTTIFENYQKRIIDITKRKEETYIVHIENLRENQKKGFYQNNLELKRKTMKKFFQPSLDCAKEVLENQLELAENKNRQVEKVILTGGFGQSPSLQSHLRNYLAKRADCKGAKIDLIVPRSPSTAVARGAVLRALNKRFGPSRITQCSYGFLFSESYDPENIPEHRGTTCRINRVDGERYVDETIRWVLQAGERVENMQAFTFHVKHTFPLTRKKLLSAEQLWMCDEPRPDHYRKTNIKNKGGVDSQCSYEANIRAGAVMVGFLQTDLTRLKDEGRIVPQYPSEVSIHKGSKRCFWEVDYEVALIVEGRSIRFEARYPVKGALGPGEQQEVLGVKLVGIAAAFAPGTA</sequence>
<feature type="region of interest" description="Disordered" evidence="1">
    <location>
        <begin position="121"/>
        <end position="188"/>
    </location>
</feature>
<reference evidence="3" key="1">
    <citation type="journal article" date="2019" name="bioRxiv">
        <title>Genomics, evolutionary history and diagnostics of the Alternaria alternata species group including apple and Asian pear pathotypes.</title>
        <authorList>
            <person name="Armitage A.D."/>
            <person name="Cockerton H.M."/>
            <person name="Sreenivasaprasad S."/>
            <person name="Woodhall J.W."/>
            <person name="Lane C.R."/>
            <person name="Harrison R.J."/>
            <person name="Clarkson J.P."/>
        </authorList>
    </citation>
    <scope>NUCLEOTIDE SEQUENCE [LARGE SCALE GENOMIC DNA]</scope>
    <source>
        <strain evidence="3">RGR 97.0016</strain>
    </source>
</reference>
<comment type="caution">
    <text evidence="2">The sequence shown here is derived from an EMBL/GenBank/DDBJ whole genome shotgun (WGS) entry which is preliminary data.</text>
</comment>
<dbReference type="InterPro" id="IPR043129">
    <property type="entry name" value="ATPase_NBD"/>
</dbReference>
<dbReference type="PANTHER" id="PTHR42749:SF8">
    <property type="entry name" value="HSP70 FAMILY PROTEIN (AFU_ORTHOLOGUE AFUA_3G13740)"/>
    <property type="match status" value="1"/>
</dbReference>
<dbReference type="AlphaFoldDB" id="A0A4Q4Q6L9"/>
<dbReference type="Proteomes" id="UP000293823">
    <property type="component" value="Unassembled WGS sequence"/>
</dbReference>
<accession>A0A4Q4Q6L9</accession>